<dbReference type="PANTHER" id="PTHR24346:SF82">
    <property type="entry name" value="KP78A-RELATED"/>
    <property type="match status" value="1"/>
</dbReference>
<evidence type="ECO:0000256" key="6">
    <source>
        <dbReference type="ARBA" id="ARBA00022777"/>
    </source>
</evidence>
<feature type="compositionally biased region" description="Basic and acidic residues" evidence="11">
    <location>
        <begin position="92"/>
        <end position="104"/>
    </location>
</feature>
<dbReference type="FunFam" id="1.10.510.10:FF:000571">
    <property type="entry name" value="Maternal embryonic leucine zipper kinase"/>
    <property type="match status" value="1"/>
</dbReference>
<dbReference type="PROSITE" id="PS00107">
    <property type="entry name" value="PROTEIN_KINASE_ATP"/>
    <property type="match status" value="1"/>
</dbReference>
<reference evidence="14 15" key="1">
    <citation type="submission" date="2017-01" db="EMBL/GenBank/DDBJ databases">
        <authorList>
            <person name="Mah S.A."/>
            <person name="Swanson W.J."/>
            <person name="Moy G.W."/>
            <person name="Vacquier V.D."/>
        </authorList>
    </citation>
    <scope>NUCLEOTIDE SEQUENCE [LARGE SCALE GENOMIC DNA]</scope>
    <source>
        <strain evidence="14 15">GSMNP</strain>
    </source>
</reference>
<keyword evidence="6 14" id="KW-0418">Kinase</keyword>
<evidence type="ECO:0000256" key="5">
    <source>
        <dbReference type="ARBA" id="ARBA00022741"/>
    </source>
</evidence>
<dbReference type="GO" id="GO:0005737">
    <property type="term" value="C:cytoplasm"/>
    <property type="evidence" value="ECO:0007669"/>
    <property type="project" value="TreeGrafter"/>
</dbReference>
<evidence type="ECO:0000256" key="1">
    <source>
        <dbReference type="ARBA" id="ARBA00010791"/>
    </source>
</evidence>
<dbReference type="GO" id="GO:0000226">
    <property type="term" value="P:microtubule cytoskeleton organization"/>
    <property type="evidence" value="ECO:0007669"/>
    <property type="project" value="TreeGrafter"/>
</dbReference>
<dbReference type="GO" id="GO:0004674">
    <property type="term" value="F:protein serine/threonine kinase activity"/>
    <property type="evidence" value="ECO:0007669"/>
    <property type="project" value="UniProtKB-KW"/>
</dbReference>
<keyword evidence="7 10" id="KW-0067">ATP-binding</keyword>
<protein>
    <recommendedName>
        <fullName evidence="2">non-specific serine/threonine protein kinase</fullName>
        <ecNumber evidence="2">2.7.11.1</ecNumber>
    </recommendedName>
</protein>
<evidence type="ECO:0000256" key="7">
    <source>
        <dbReference type="ARBA" id="ARBA00022840"/>
    </source>
</evidence>
<dbReference type="GO" id="GO:0005524">
    <property type="term" value="F:ATP binding"/>
    <property type="evidence" value="ECO:0007669"/>
    <property type="project" value="UniProtKB-UniRule"/>
</dbReference>
<feature type="compositionally biased region" description="Polar residues" evidence="11">
    <location>
        <begin position="754"/>
        <end position="766"/>
    </location>
</feature>
<dbReference type="InterPro" id="IPR001772">
    <property type="entry name" value="KA1_dom"/>
</dbReference>
<evidence type="ECO:0000256" key="2">
    <source>
        <dbReference type="ARBA" id="ARBA00012513"/>
    </source>
</evidence>
<evidence type="ECO:0000256" key="10">
    <source>
        <dbReference type="PROSITE-ProRule" id="PRU10141"/>
    </source>
</evidence>
<keyword evidence="15" id="KW-1185">Reference proteome</keyword>
<evidence type="ECO:0000313" key="14">
    <source>
        <dbReference type="EMBL" id="OMJ19755.1"/>
    </source>
</evidence>
<dbReference type="PROSITE" id="PS50032">
    <property type="entry name" value="KA1"/>
    <property type="match status" value="1"/>
</dbReference>
<dbReference type="InterPro" id="IPR028375">
    <property type="entry name" value="KA1/Ssp2_C"/>
</dbReference>
<evidence type="ECO:0000256" key="9">
    <source>
        <dbReference type="ARBA" id="ARBA00048679"/>
    </source>
</evidence>
<dbReference type="PROSITE" id="PS00108">
    <property type="entry name" value="PROTEIN_KINASE_ST"/>
    <property type="match status" value="1"/>
</dbReference>
<evidence type="ECO:0000259" key="13">
    <source>
        <dbReference type="PROSITE" id="PS50032"/>
    </source>
</evidence>
<evidence type="ECO:0000256" key="11">
    <source>
        <dbReference type="SAM" id="MobiDB-lite"/>
    </source>
</evidence>
<comment type="catalytic activity">
    <reaction evidence="8">
        <text>L-threonyl-[protein] + ATP = O-phospho-L-threonyl-[protein] + ADP + H(+)</text>
        <dbReference type="Rhea" id="RHEA:46608"/>
        <dbReference type="Rhea" id="RHEA-COMP:11060"/>
        <dbReference type="Rhea" id="RHEA-COMP:11605"/>
        <dbReference type="ChEBI" id="CHEBI:15378"/>
        <dbReference type="ChEBI" id="CHEBI:30013"/>
        <dbReference type="ChEBI" id="CHEBI:30616"/>
        <dbReference type="ChEBI" id="CHEBI:61977"/>
        <dbReference type="ChEBI" id="CHEBI:456216"/>
        <dbReference type="EC" id="2.7.11.1"/>
    </reaction>
</comment>
<dbReference type="STRING" id="133412.A0A1R1XYS4"/>
<organism evidence="14 15">
    <name type="scientific">Smittium culicis</name>
    <dbReference type="NCBI Taxonomy" id="133412"/>
    <lineage>
        <taxon>Eukaryota</taxon>
        <taxon>Fungi</taxon>
        <taxon>Fungi incertae sedis</taxon>
        <taxon>Zoopagomycota</taxon>
        <taxon>Kickxellomycotina</taxon>
        <taxon>Harpellomycetes</taxon>
        <taxon>Harpellales</taxon>
        <taxon>Legeriomycetaceae</taxon>
        <taxon>Smittium</taxon>
    </lineage>
</organism>
<dbReference type="InterPro" id="IPR017441">
    <property type="entry name" value="Protein_kinase_ATP_BS"/>
</dbReference>
<gene>
    <name evidence="14" type="ORF">AYI70_g4533</name>
</gene>
<feature type="region of interest" description="Disordered" evidence="11">
    <location>
        <begin position="1014"/>
        <end position="1036"/>
    </location>
</feature>
<dbReference type="GO" id="GO:0106310">
    <property type="term" value="F:protein serine kinase activity"/>
    <property type="evidence" value="ECO:0007669"/>
    <property type="project" value="RHEA"/>
</dbReference>
<dbReference type="PANTHER" id="PTHR24346">
    <property type="entry name" value="MAP/MICROTUBULE AFFINITY-REGULATING KINASE"/>
    <property type="match status" value="1"/>
</dbReference>
<dbReference type="SUPFAM" id="SSF103243">
    <property type="entry name" value="KA1-like"/>
    <property type="match status" value="1"/>
</dbReference>
<sequence length="1295" mass="146734">MFDNLNSLKIESSDRDVAYSHNTVNNSFDPNFVSQYNQKNRSRRLTLKSNYDPIDYLNVNSNTIVSSKPPTSKPIKNEKNPELSYNTPQQNIEKKSSDSKRSDLKSSTSNLIGPFKIKKIIGEGNMGKVFLAIDTRSNNTVAIKTIPRTDPGFKVSNPVYRKYAYKNISESSISENDNGPLVVPTGPPEDLPNGAKRFIRLLKENIEHKPVTRAQPRLEFTTKDREQRESKDIRVLREIAISQILYHPNICELYDTIFHYDNFYLVSEAISGGQLLDFIVKKGRLKESHSRKLARQILSAIDYMHKNNIVHRDLKIENILVTDKGNIKIIDFGLSNLFSKSDLLSTFCGSLYFAAPELLTSNPYVGPEVDIWSFGIVLYVLVCGSVPFDDPNISKLYYKIKTGKFYIPPFLSNDCVHLLTRLINTNPKNRAKMPEILNHKWICKGQTSPLISYLPKRVPLIHPSQIDDTVVEIMSRYVGLGLGSKDFIYQSLVAKITSKSYRNYLSTKFHKYLELPNQSCNDTYNFSDSASKILNSVSTLDTRIDNLYCDNKRASIGLNAIATGLLPNLSSSTHAVLFDSEKTIKDRHFNRESKYLETLSNNIPNKSAYSKISSKANNSDYVLEYGPDVMNDPLINIYHLVSENLLRKRKVVERSIKMKSLSSFSENDKETHNDYDSIFRNISTSPRNEIKQIKFPEMTNTKTNSTLTKNPNTIKSKNSLMAFSTDKSIKDNTIFRSSSINVPKDDLREKKSSNKIGSTVPKVSTIDNKKNKHNSGYDFDKFGTFDNKFNSVVNSKALRPTISSNQDYFSDHMESYLNSFNNKLSDFSESFNAKSPKCISPGTKKAFNQDRKPVNPTDLDSSDPRFKLEMLSSRLSNRVTPSIGVEFKTENISSDNTKNIFPDLSHSSIACNMSNDSSTTPSSIYSIISNDVPSVNNKTNTRKSIFSKMSFLHDISSKKNSLKQEATLHRNTLTTTKKSIKIKYYQDNLKPVELEVSGNLKPEIHRSYDVSLALGPKASRPDDSRNTLGINSSRGAPEKRGVFRRIISESQAGYKNIPKVRSIIFSFDKSSKEPKVHGGLNKISETPEGTFDSTFKSVSIKKLYSLRITSFKKPLLIRESLLKAFNQMGLKYTEGHGYFYCYIPSEKKLESLEEIRNKFNSLPRYKNLSLLSDGGIRREPIGNYSSLSVEPKSKFRAPNKILDELTINRKTPNVIRNVLSFTEKVDDKDSLQSNIFSLGSSEYIEINKPDGTLSFYVYLYRTIVPKVKGVDFQLNVGSEIVYKKLVDAIINQAHL</sequence>
<dbReference type="InterPro" id="IPR011009">
    <property type="entry name" value="Kinase-like_dom_sf"/>
</dbReference>
<dbReference type="Pfam" id="PF00069">
    <property type="entry name" value="Pkinase"/>
    <property type="match status" value="1"/>
</dbReference>
<dbReference type="OrthoDB" id="193931at2759"/>
<name>A0A1R1XYS4_9FUNG</name>
<proteinExistence type="inferred from homology"/>
<dbReference type="Gene3D" id="1.10.510.10">
    <property type="entry name" value="Transferase(Phosphotransferase) domain 1"/>
    <property type="match status" value="1"/>
</dbReference>
<evidence type="ECO:0000259" key="12">
    <source>
        <dbReference type="PROSITE" id="PS50011"/>
    </source>
</evidence>
<feature type="binding site" evidence="10">
    <location>
        <position position="144"/>
    </location>
    <ligand>
        <name>ATP</name>
        <dbReference type="ChEBI" id="CHEBI:30616"/>
    </ligand>
</feature>
<dbReference type="EC" id="2.7.11.1" evidence="2"/>
<dbReference type="InterPro" id="IPR000719">
    <property type="entry name" value="Prot_kinase_dom"/>
</dbReference>
<dbReference type="GO" id="GO:0035556">
    <property type="term" value="P:intracellular signal transduction"/>
    <property type="evidence" value="ECO:0007669"/>
    <property type="project" value="TreeGrafter"/>
</dbReference>
<feature type="domain" description="KA1" evidence="13">
    <location>
        <begin position="1246"/>
        <end position="1295"/>
    </location>
</feature>
<evidence type="ECO:0000256" key="3">
    <source>
        <dbReference type="ARBA" id="ARBA00022527"/>
    </source>
</evidence>
<evidence type="ECO:0000256" key="4">
    <source>
        <dbReference type="ARBA" id="ARBA00022679"/>
    </source>
</evidence>
<evidence type="ECO:0000256" key="8">
    <source>
        <dbReference type="ARBA" id="ARBA00047899"/>
    </source>
</evidence>
<comment type="similarity">
    <text evidence="1">Belongs to the protein kinase superfamily. CAMK Ser/Thr protein kinase family. NIM1 subfamily.</text>
</comment>
<keyword evidence="4" id="KW-0808">Transferase</keyword>
<feature type="region of interest" description="Disordered" evidence="11">
    <location>
        <begin position="842"/>
        <end position="863"/>
    </location>
</feature>
<keyword evidence="3" id="KW-0723">Serine/threonine-protein kinase</keyword>
<feature type="region of interest" description="Disordered" evidence="11">
    <location>
        <begin position="62"/>
        <end position="108"/>
    </location>
</feature>
<evidence type="ECO:0000313" key="15">
    <source>
        <dbReference type="Proteomes" id="UP000187283"/>
    </source>
</evidence>
<dbReference type="SMART" id="SM00220">
    <property type="entry name" value="S_TKc"/>
    <property type="match status" value="1"/>
</dbReference>
<dbReference type="Proteomes" id="UP000187283">
    <property type="component" value="Unassembled WGS sequence"/>
</dbReference>
<comment type="caution">
    <text evidence="14">The sequence shown here is derived from an EMBL/GenBank/DDBJ whole genome shotgun (WGS) entry which is preliminary data.</text>
</comment>
<dbReference type="SUPFAM" id="SSF56112">
    <property type="entry name" value="Protein kinase-like (PK-like)"/>
    <property type="match status" value="1"/>
</dbReference>
<comment type="catalytic activity">
    <reaction evidence="9">
        <text>L-seryl-[protein] + ATP = O-phospho-L-seryl-[protein] + ADP + H(+)</text>
        <dbReference type="Rhea" id="RHEA:17989"/>
        <dbReference type="Rhea" id="RHEA-COMP:9863"/>
        <dbReference type="Rhea" id="RHEA-COMP:11604"/>
        <dbReference type="ChEBI" id="CHEBI:15378"/>
        <dbReference type="ChEBI" id="CHEBI:29999"/>
        <dbReference type="ChEBI" id="CHEBI:30616"/>
        <dbReference type="ChEBI" id="CHEBI:83421"/>
        <dbReference type="ChEBI" id="CHEBI:456216"/>
        <dbReference type="EC" id="2.7.11.1"/>
    </reaction>
</comment>
<dbReference type="InterPro" id="IPR008271">
    <property type="entry name" value="Ser/Thr_kinase_AS"/>
</dbReference>
<feature type="region of interest" description="Disordered" evidence="11">
    <location>
        <begin position="746"/>
        <end position="769"/>
    </location>
</feature>
<keyword evidence="5 10" id="KW-0547">Nucleotide-binding</keyword>
<dbReference type="Gene3D" id="3.30.200.20">
    <property type="entry name" value="Phosphorylase Kinase, domain 1"/>
    <property type="match status" value="1"/>
</dbReference>
<accession>A0A1R1XYS4</accession>
<dbReference type="EMBL" id="LSSN01001407">
    <property type="protein sequence ID" value="OMJ19755.1"/>
    <property type="molecule type" value="Genomic_DNA"/>
</dbReference>
<dbReference type="PROSITE" id="PS50011">
    <property type="entry name" value="PROTEIN_KINASE_DOM"/>
    <property type="match status" value="1"/>
</dbReference>
<feature type="domain" description="Protein kinase" evidence="12">
    <location>
        <begin position="115"/>
        <end position="442"/>
    </location>
</feature>